<evidence type="ECO:0000256" key="7">
    <source>
        <dbReference type="ARBA" id="ARBA00022777"/>
    </source>
</evidence>
<evidence type="ECO:0000256" key="6">
    <source>
        <dbReference type="ARBA" id="ARBA00022683"/>
    </source>
</evidence>
<evidence type="ECO:0000259" key="8">
    <source>
        <dbReference type="PROSITE" id="PS51101"/>
    </source>
</evidence>
<dbReference type="GO" id="GO:0009401">
    <property type="term" value="P:phosphoenolpyruvate-dependent sugar phosphotransferase system"/>
    <property type="evidence" value="ECO:0007669"/>
    <property type="project" value="UniProtKB-KW"/>
</dbReference>
<proteinExistence type="predicted"/>
<evidence type="ECO:0000313" key="9">
    <source>
        <dbReference type="EMBL" id="RJX75261.1"/>
    </source>
</evidence>
<gene>
    <name evidence="9" type="ORF">DZ860_00830</name>
</gene>
<dbReference type="OrthoDB" id="7065728at2"/>
<dbReference type="GO" id="GO:0016301">
    <property type="term" value="F:kinase activity"/>
    <property type="evidence" value="ECO:0007669"/>
    <property type="project" value="UniProtKB-KW"/>
</dbReference>
<evidence type="ECO:0000256" key="5">
    <source>
        <dbReference type="ARBA" id="ARBA00022679"/>
    </source>
</evidence>
<dbReference type="Proteomes" id="UP000273252">
    <property type="component" value="Unassembled WGS sequence"/>
</dbReference>
<dbReference type="GO" id="GO:0005737">
    <property type="term" value="C:cytoplasm"/>
    <property type="evidence" value="ECO:0007669"/>
    <property type="project" value="UniProtKB-SubCell"/>
</dbReference>
<sequence>MAIVLARIDERLLHGQIRLQWGKQSGANTVLLANDELSEQVALQAPFKAAAGGEFAVVCRSIEQTISNLPKAGPDRKICLICKTPMDFARIVQGGVKLPEINIGNMHFHPGRVMVDKNVNVNKEDMKAFEILRDHGSVCTVQHAPESAKQCIFEMTKSLDI</sequence>
<dbReference type="InterPro" id="IPR036667">
    <property type="entry name" value="PTS_IIB_sorbose-sp_sf"/>
</dbReference>
<dbReference type="Gene3D" id="3.40.35.10">
    <property type="entry name" value="Phosphotransferase system, sorbose subfamily IIB component"/>
    <property type="match status" value="1"/>
</dbReference>
<evidence type="ECO:0000256" key="4">
    <source>
        <dbReference type="ARBA" id="ARBA00022597"/>
    </source>
</evidence>
<dbReference type="GO" id="GO:0008982">
    <property type="term" value="F:protein-N(PI)-phosphohistidine-sugar phosphotransferase activity"/>
    <property type="evidence" value="ECO:0007669"/>
    <property type="project" value="InterPro"/>
</dbReference>
<dbReference type="PROSITE" id="PS51101">
    <property type="entry name" value="PTS_EIIB_TYPE_4"/>
    <property type="match status" value="1"/>
</dbReference>
<protein>
    <submittedName>
        <fullName evidence="9">PTS N-acetylgalactosamine transporter subunit IIB</fullName>
    </submittedName>
</protein>
<keyword evidence="7" id="KW-0418">Kinase</keyword>
<evidence type="ECO:0000256" key="1">
    <source>
        <dbReference type="ARBA" id="ARBA00004496"/>
    </source>
</evidence>
<comment type="caution">
    <text evidence="9">The sequence shown here is derived from an EMBL/GenBank/DDBJ whole genome shotgun (WGS) entry which is preliminary data.</text>
</comment>
<evidence type="ECO:0000256" key="2">
    <source>
        <dbReference type="ARBA" id="ARBA00022448"/>
    </source>
</evidence>
<evidence type="ECO:0000256" key="3">
    <source>
        <dbReference type="ARBA" id="ARBA00022490"/>
    </source>
</evidence>
<keyword evidence="10" id="KW-1185">Reference proteome</keyword>
<dbReference type="RefSeq" id="WP_120029017.1">
    <property type="nucleotide sequence ID" value="NZ_QVMU01000001.1"/>
</dbReference>
<keyword evidence="5" id="KW-0808">Transferase</keyword>
<accession>A0A3A6REZ9</accession>
<dbReference type="Pfam" id="PF03830">
    <property type="entry name" value="PTSIIB_sorb"/>
    <property type="match status" value="1"/>
</dbReference>
<keyword evidence="4" id="KW-0762">Sugar transport</keyword>
<keyword evidence="3" id="KW-0963">Cytoplasm</keyword>
<dbReference type="InterPro" id="IPR004720">
    <property type="entry name" value="PTS_IIB_sorbose-sp"/>
</dbReference>
<evidence type="ECO:0000313" key="10">
    <source>
        <dbReference type="Proteomes" id="UP000273252"/>
    </source>
</evidence>
<name>A0A3A6REZ9_9VIBR</name>
<reference evidence="9 10" key="1">
    <citation type="submission" date="2018-08" db="EMBL/GenBank/DDBJ databases">
        <title>Vibrio isolated from the Eastern China Marginal Seas.</title>
        <authorList>
            <person name="Li Y."/>
        </authorList>
    </citation>
    <scope>NUCLEOTIDE SEQUENCE [LARGE SCALE GENOMIC DNA]</scope>
    <source>
        <strain evidence="9 10">BEI233</strain>
    </source>
</reference>
<dbReference type="SUPFAM" id="SSF52728">
    <property type="entry name" value="PTS IIb component"/>
    <property type="match status" value="1"/>
</dbReference>
<keyword evidence="6" id="KW-0598">Phosphotransferase system</keyword>
<dbReference type="EMBL" id="QVMU01000001">
    <property type="protein sequence ID" value="RJX75261.1"/>
    <property type="molecule type" value="Genomic_DNA"/>
</dbReference>
<organism evidence="9 10">
    <name type="scientific">Vibrio sinensis</name>
    <dbReference type="NCBI Taxonomy" id="2302434"/>
    <lineage>
        <taxon>Bacteria</taxon>
        <taxon>Pseudomonadati</taxon>
        <taxon>Pseudomonadota</taxon>
        <taxon>Gammaproteobacteria</taxon>
        <taxon>Vibrionales</taxon>
        <taxon>Vibrionaceae</taxon>
        <taxon>Vibrio</taxon>
    </lineage>
</organism>
<dbReference type="AlphaFoldDB" id="A0A3A6REZ9"/>
<keyword evidence="2" id="KW-0813">Transport</keyword>
<comment type="subcellular location">
    <subcellularLocation>
        <location evidence="1">Cytoplasm</location>
    </subcellularLocation>
</comment>
<feature type="domain" description="PTS EIIB type-4" evidence="8">
    <location>
        <begin position="1"/>
        <end position="161"/>
    </location>
</feature>